<organism evidence="2 3">
    <name type="scientific">Lutibacter aestuarii</name>
    <dbReference type="NCBI Taxonomy" id="861111"/>
    <lineage>
        <taxon>Bacteria</taxon>
        <taxon>Pseudomonadati</taxon>
        <taxon>Bacteroidota</taxon>
        <taxon>Flavobacteriia</taxon>
        <taxon>Flavobacteriales</taxon>
        <taxon>Flavobacteriaceae</taxon>
        <taxon>Lutibacter</taxon>
    </lineage>
</organism>
<evidence type="ECO:0000313" key="3">
    <source>
        <dbReference type="Proteomes" id="UP001597032"/>
    </source>
</evidence>
<sequence length="41" mass="4801">MGISNFWFYTIMAIVILHVLIAFVYLMIKLSPKKDKKKKNG</sequence>
<dbReference type="Proteomes" id="UP001597032">
    <property type="component" value="Unassembled WGS sequence"/>
</dbReference>
<evidence type="ECO:0000313" key="2">
    <source>
        <dbReference type="EMBL" id="MFD0762619.1"/>
    </source>
</evidence>
<protein>
    <submittedName>
        <fullName evidence="2">Uncharacterized protein</fullName>
    </submittedName>
</protein>
<evidence type="ECO:0000256" key="1">
    <source>
        <dbReference type="SAM" id="Phobius"/>
    </source>
</evidence>
<dbReference type="RefSeq" id="WP_298263307.1">
    <property type="nucleotide sequence ID" value="NZ_JBHTIC010000008.1"/>
</dbReference>
<dbReference type="EMBL" id="JBHTIC010000008">
    <property type="protein sequence ID" value="MFD0762619.1"/>
    <property type="molecule type" value="Genomic_DNA"/>
</dbReference>
<keyword evidence="1" id="KW-0812">Transmembrane</keyword>
<gene>
    <name evidence="2" type="ORF">ACFQZW_11035</name>
</gene>
<reference evidence="3" key="1">
    <citation type="journal article" date="2019" name="Int. J. Syst. Evol. Microbiol.">
        <title>The Global Catalogue of Microorganisms (GCM) 10K type strain sequencing project: providing services to taxonomists for standard genome sequencing and annotation.</title>
        <authorList>
            <consortium name="The Broad Institute Genomics Platform"/>
            <consortium name="The Broad Institute Genome Sequencing Center for Infectious Disease"/>
            <person name="Wu L."/>
            <person name="Ma J."/>
        </authorList>
    </citation>
    <scope>NUCLEOTIDE SEQUENCE [LARGE SCALE GENOMIC DNA]</scope>
    <source>
        <strain evidence="3">CCUG 60022</strain>
    </source>
</reference>
<keyword evidence="3" id="KW-1185">Reference proteome</keyword>
<feature type="transmembrane region" description="Helical" evidence="1">
    <location>
        <begin position="6"/>
        <end position="28"/>
    </location>
</feature>
<name>A0ABW2Z9D5_9FLAO</name>
<accession>A0ABW2Z9D5</accession>
<keyword evidence="1" id="KW-1133">Transmembrane helix</keyword>
<comment type="caution">
    <text evidence="2">The sequence shown here is derived from an EMBL/GenBank/DDBJ whole genome shotgun (WGS) entry which is preliminary data.</text>
</comment>
<proteinExistence type="predicted"/>
<keyword evidence="1" id="KW-0472">Membrane</keyword>